<evidence type="ECO:0000313" key="2">
    <source>
        <dbReference type="EMBL" id="GAA4761679.1"/>
    </source>
</evidence>
<dbReference type="EMBL" id="BAABJV010000001">
    <property type="protein sequence ID" value="GAA4761679.1"/>
    <property type="molecule type" value="Genomic_DNA"/>
</dbReference>
<evidence type="ECO:0000256" key="1">
    <source>
        <dbReference type="SAM" id="MobiDB-lite"/>
    </source>
</evidence>
<feature type="compositionally biased region" description="Pro residues" evidence="1">
    <location>
        <begin position="1"/>
        <end position="15"/>
    </location>
</feature>
<feature type="region of interest" description="Disordered" evidence="1">
    <location>
        <begin position="1"/>
        <end position="57"/>
    </location>
</feature>
<comment type="caution">
    <text evidence="2">The sequence shown here is derived from an EMBL/GenBank/DDBJ whole genome shotgun (WGS) entry which is preliminary data.</text>
</comment>
<protein>
    <submittedName>
        <fullName evidence="2">Uncharacterized protein</fullName>
    </submittedName>
</protein>
<accession>A0ABP8ZP96</accession>
<proteinExistence type="predicted"/>
<organism evidence="2 3">
    <name type="scientific">Streptomyces sanyensis</name>
    <dbReference type="NCBI Taxonomy" id="568869"/>
    <lineage>
        <taxon>Bacteria</taxon>
        <taxon>Bacillati</taxon>
        <taxon>Actinomycetota</taxon>
        <taxon>Actinomycetes</taxon>
        <taxon>Kitasatosporales</taxon>
        <taxon>Streptomycetaceae</taxon>
        <taxon>Streptomyces</taxon>
    </lineage>
</organism>
<gene>
    <name evidence="2" type="ORF">GCM10023329_03840</name>
</gene>
<sequence length="75" mass="7695">MPRPPSTSRPSPAPGAPVAGPRRVPDPVGHPAQGSRATGVHHGPEPVRGALRHAPGMTGIRGSALWTRAKIRCVG</sequence>
<name>A0ABP8ZP96_9ACTN</name>
<keyword evidence="3" id="KW-1185">Reference proteome</keyword>
<dbReference type="Proteomes" id="UP001501147">
    <property type="component" value="Unassembled WGS sequence"/>
</dbReference>
<reference evidence="3" key="1">
    <citation type="journal article" date="2019" name="Int. J. Syst. Evol. Microbiol.">
        <title>The Global Catalogue of Microorganisms (GCM) 10K type strain sequencing project: providing services to taxonomists for standard genome sequencing and annotation.</title>
        <authorList>
            <consortium name="The Broad Institute Genomics Platform"/>
            <consortium name="The Broad Institute Genome Sequencing Center for Infectious Disease"/>
            <person name="Wu L."/>
            <person name="Ma J."/>
        </authorList>
    </citation>
    <scope>NUCLEOTIDE SEQUENCE [LARGE SCALE GENOMIC DNA]</scope>
    <source>
        <strain evidence="3">JCM 18324</strain>
    </source>
</reference>
<evidence type="ECO:0000313" key="3">
    <source>
        <dbReference type="Proteomes" id="UP001501147"/>
    </source>
</evidence>